<accession>A0ACC2GHC8</accession>
<dbReference type="Proteomes" id="UP001157502">
    <property type="component" value="Chromosome 13"/>
</dbReference>
<protein>
    <submittedName>
        <fullName evidence="1">Uncharacterized protein</fullName>
    </submittedName>
</protein>
<evidence type="ECO:0000313" key="2">
    <source>
        <dbReference type="Proteomes" id="UP001157502"/>
    </source>
</evidence>
<gene>
    <name evidence="1" type="ORF">DPEC_G00164780</name>
</gene>
<dbReference type="EMBL" id="CM055740">
    <property type="protein sequence ID" value="KAJ8002996.1"/>
    <property type="molecule type" value="Genomic_DNA"/>
</dbReference>
<name>A0ACC2GHC8_DALPE</name>
<organism evidence="1 2">
    <name type="scientific">Dallia pectoralis</name>
    <name type="common">Alaska blackfish</name>
    <dbReference type="NCBI Taxonomy" id="75939"/>
    <lineage>
        <taxon>Eukaryota</taxon>
        <taxon>Metazoa</taxon>
        <taxon>Chordata</taxon>
        <taxon>Craniata</taxon>
        <taxon>Vertebrata</taxon>
        <taxon>Euteleostomi</taxon>
        <taxon>Actinopterygii</taxon>
        <taxon>Neopterygii</taxon>
        <taxon>Teleostei</taxon>
        <taxon>Protacanthopterygii</taxon>
        <taxon>Esociformes</taxon>
        <taxon>Umbridae</taxon>
        <taxon>Dallia</taxon>
    </lineage>
</organism>
<sequence length="229" mass="25429">MGEGKKKSGRAPPIQEKNGGNAEEEGPAPEDSHKCCACRFPLVIALLQLLLGVGITAVAFLMLTISPSLQARETPHWAGVIMCLVSLLGFLLYCVTYLPDEKTSMQFIAKLVYFLLCTVGLVISVLVLAFSGHHYAQTRGFNCLEVGPDCVCTLDHEDPIARTFTYEEVSDCEEVTVTLKLYFVIQLILNLAQALVCALGAFVMWKHRYQVFFAGLQMRPRSTQHWQKV</sequence>
<comment type="caution">
    <text evidence="1">The sequence shown here is derived from an EMBL/GenBank/DDBJ whole genome shotgun (WGS) entry which is preliminary data.</text>
</comment>
<evidence type="ECO:0000313" key="1">
    <source>
        <dbReference type="EMBL" id="KAJ8002996.1"/>
    </source>
</evidence>
<reference evidence="1" key="1">
    <citation type="submission" date="2021-05" db="EMBL/GenBank/DDBJ databases">
        <authorList>
            <person name="Pan Q."/>
            <person name="Jouanno E."/>
            <person name="Zahm M."/>
            <person name="Klopp C."/>
            <person name="Cabau C."/>
            <person name="Louis A."/>
            <person name="Berthelot C."/>
            <person name="Parey E."/>
            <person name="Roest Crollius H."/>
            <person name="Montfort J."/>
            <person name="Robinson-Rechavi M."/>
            <person name="Bouchez O."/>
            <person name="Lampietro C."/>
            <person name="Lopez Roques C."/>
            <person name="Donnadieu C."/>
            <person name="Postlethwait J."/>
            <person name="Bobe J."/>
            <person name="Dillon D."/>
            <person name="Chandos A."/>
            <person name="von Hippel F."/>
            <person name="Guiguen Y."/>
        </authorList>
    </citation>
    <scope>NUCLEOTIDE SEQUENCE</scope>
    <source>
        <strain evidence="1">YG-Jan2019</strain>
    </source>
</reference>
<keyword evidence="2" id="KW-1185">Reference proteome</keyword>
<proteinExistence type="predicted"/>